<proteinExistence type="inferred from homology"/>
<dbReference type="InterPro" id="IPR000121">
    <property type="entry name" value="PEP_util_C"/>
</dbReference>
<dbReference type="PROSITE" id="PS00742">
    <property type="entry name" value="PEP_ENZYMES_2"/>
    <property type="match status" value="1"/>
</dbReference>
<comment type="similarity">
    <text evidence="2 11">Belongs to the PEP-utilizing enzyme family.</text>
</comment>
<name>A0A845KZV3_9FIRM</name>
<accession>A0A845KZV3</accession>
<dbReference type="SUPFAM" id="SSF52009">
    <property type="entry name" value="Phosphohistidine domain"/>
    <property type="match status" value="1"/>
</dbReference>
<evidence type="ECO:0000256" key="6">
    <source>
        <dbReference type="ARBA" id="ARBA00022723"/>
    </source>
</evidence>
<keyword evidence="8 18" id="KW-0418">Kinase</keyword>
<dbReference type="GO" id="GO:0046872">
    <property type="term" value="F:metal ion binding"/>
    <property type="evidence" value="ECO:0007669"/>
    <property type="project" value="UniProtKB-UniRule"/>
</dbReference>
<dbReference type="NCBIfam" id="NF004531">
    <property type="entry name" value="PRK05878.1"/>
    <property type="match status" value="1"/>
</dbReference>
<evidence type="ECO:0000256" key="12">
    <source>
        <dbReference type="PIRSR" id="PIRSR000853-1"/>
    </source>
</evidence>
<evidence type="ECO:0000256" key="4">
    <source>
        <dbReference type="ARBA" id="ARBA00020138"/>
    </source>
</evidence>
<sequence>MSKKWVYLFEEGKAEMKSLLGGKGANLAEMTNIGLPVPPGLTITTEACNAYYDAGKDFPEGLMEQVKSALAEVEAKLDKKFGDAENPLLVSVRSGAVFSMPGMMDTILNLGLNDVTVKGLAQETQNDRFALDCYRRFIQMYSDVVLGASHADFEHILEDYRERQGVRFDNELSVDSLSALIEDYKTMVRRTTGQTFPQDPMAQLEGAVRAVFSSWNNDRACVYRQINRIPDNLGTAVNVQAMVFGNMGNDCGTGVAFTRNPSTGERALYGEYLINAQGEDVVAGIRTPLHISRMQEELPECFDQFVEICGILERHYRNMQDIEFTIERGKLWMLQTRNGKRTAAAAVKIAVDMVQEGLISKEEAILRVEPEHLDQLLHRRIDPSAKLTVIATGLPASPGAASGKVVFDADEAEALGKAGEKVILVRMETTPDDIHGIVQAQGILTSRGGMTSHAAVVARQMGKPCVCGCEALRIDYNRGDFAVATAAGGIKTYRKGDIISIDGATGRVIEGVVPMLEPELTKEFRVLLDWADELRTLGVRANADKPEEAEMARNFGAAGIGLTRTEHMFMAQERLPIVQEMILAQSLDEREAALAKLLPMQQGDFYGILKAMAGFPVCIRLLDPPLHEFLPNLEDLLVDTTRLNCAIETADGDSKESLLDELNEKEQLMKKVRALHEFNPMLGHRGCRLGITYPEIYAMQARAIFQAVVQLVNEGFDVEPEVEIPLVAEVKELAYLRKVVEETAAAVMTETGTKFHYTVGTMIEVPRAALTADQIAKEAQFFSFGTNDLTQTTFGFSRDDAESKFLGIYTDRKLLADNPFVVLDREGVGGLMKIAVEKGRATRPDLLVGICGEHGGEPSSIEFCHLIGLNFVSCSPYRVPIARLAAAQAAVRNG</sequence>
<feature type="binding site" evidence="14">
    <location>
        <position position="788"/>
    </location>
    <ligand>
        <name>Mg(2+)</name>
        <dbReference type="ChEBI" id="CHEBI:18420"/>
    </ligand>
</feature>
<dbReference type="InterPro" id="IPR040442">
    <property type="entry name" value="Pyrv_kinase-like_dom_sf"/>
</dbReference>
<evidence type="ECO:0000256" key="14">
    <source>
        <dbReference type="PIRSR" id="PIRSR000853-3"/>
    </source>
</evidence>
<feature type="domain" description="PEP-utilising enzyme mobile" evidence="15">
    <location>
        <begin position="420"/>
        <end position="506"/>
    </location>
</feature>
<dbReference type="GO" id="GO:0016301">
    <property type="term" value="F:kinase activity"/>
    <property type="evidence" value="ECO:0007669"/>
    <property type="project" value="UniProtKB-UniRule"/>
</dbReference>
<dbReference type="InterPro" id="IPR008279">
    <property type="entry name" value="PEP-util_enz_mobile_dom"/>
</dbReference>
<reference evidence="18 19" key="1">
    <citation type="submission" date="2020-01" db="EMBL/GenBank/DDBJ databases">
        <title>Whole-genome sequence of Heliobacterium undosum DSM 13378.</title>
        <authorList>
            <person name="Kyndt J.A."/>
            <person name="Meyer T.E."/>
        </authorList>
    </citation>
    <scope>NUCLEOTIDE SEQUENCE [LARGE SCALE GENOMIC DNA]</scope>
    <source>
        <strain evidence="18 19">DSM 13378</strain>
    </source>
</reference>
<feature type="binding site" evidence="13">
    <location>
        <position position="785"/>
    </location>
    <ligand>
        <name>substrate</name>
    </ligand>
</feature>
<feature type="binding site" evidence="13">
    <location>
        <position position="787"/>
    </location>
    <ligand>
        <name>substrate</name>
    </ligand>
</feature>
<keyword evidence="18" id="KW-0670">Pyruvate</keyword>
<keyword evidence="10 14" id="KW-0460">Magnesium</keyword>
<dbReference type="PANTHER" id="PTHR22931:SF9">
    <property type="entry name" value="PYRUVATE, PHOSPHATE DIKINASE 1, CHLOROPLASTIC"/>
    <property type="match status" value="1"/>
</dbReference>
<evidence type="ECO:0000259" key="16">
    <source>
        <dbReference type="Pfam" id="PF01326"/>
    </source>
</evidence>
<dbReference type="Proteomes" id="UP000463470">
    <property type="component" value="Unassembled WGS sequence"/>
</dbReference>
<evidence type="ECO:0000256" key="8">
    <source>
        <dbReference type="ARBA" id="ARBA00022777"/>
    </source>
</evidence>
<evidence type="ECO:0000313" key="18">
    <source>
        <dbReference type="EMBL" id="MZP28786.1"/>
    </source>
</evidence>
<dbReference type="InterPro" id="IPR023151">
    <property type="entry name" value="PEP_util_CS"/>
</dbReference>
<dbReference type="EMBL" id="WXEY01000002">
    <property type="protein sequence ID" value="MZP28786.1"/>
    <property type="molecule type" value="Genomic_DNA"/>
</dbReference>
<feature type="binding site" evidence="13">
    <location>
        <position position="564"/>
    </location>
    <ligand>
        <name>substrate</name>
    </ligand>
</feature>
<evidence type="ECO:0000313" key="19">
    <source>
        <dbReference type="Proteomes" id="UP000463470"/>
    </source>
</evidence>
<evidence type="ECO:0000259" key="17">
    <source>
        <dbReference type="Pfam" id="PF02896"/>
    </source>
</evidence>
<dbReference type="Pfam" id="PF01326">
    <property type="entry name" value="PPDK_N"/>
    <property type="match status" value="3"/>
</dbReference>
<dbReference type="RefSeq" id="WP_161254909.1">
    <property type="nucleotide sequence ID" value="NZ_WXEY01000002.1"/>
</dbReference>
<dbReference type="Pfam" id="PF02896">
    <property type="entry name" value="PEP-utilizers_C"/>
    <property type="match status" value="1"/>
</dbReference>
<comment type="cofactor">
    <cofactor evidence="1 11 14">
        <name>Mg(2+)</name>
        <dbReference type="ChEBI" id="CHEBI:18420"/>
    </cofactor>
</comment>
<evidence type="ECO:0000259" key="15">
    <source>
        <dbReference type="Pfam" id="PF00391"/>
    </source>
</evidence>
<dbReference type="PIRSF" id="PIRSF000853">
    <property type="entry name" value="PPDK"/>
    <property type="match status" value="1"/>
</dbReference>
<protein>
    <recommendedName>
        <fullName evidence="4 11">Pyruvate, phosphate dikinase</fullName>
        <ecNumber evidence="3 11">2.7.9.1</ecNumber>
    </recommendedName>
</protein>
<dbReference type="Gene3D" id="3.50.30.10">
    <property type="entry name" value="Phosphohistidine domain"/>
    <property type="match status" value="1"/>
</dbReference>
<feature type="binding site" evidence="14">
    <location>
        <position position="764"/>
    </location>
    <ligand>
        <name>Mg(2+)</name>
        <dbReference type="ChEBI" id="CHEBI:18420"/>
    </ligand>
</feature>
<gene>
    <name evidence="18" type="ORF">GTO91_03565</name>
</gene>
<dbReference type="InterPro" id="IPR010121">
    <property type="entry name" value="Pyruvate_phosphate_dikinase"/>
</dbReference>
<feature type="domain" description="PEP-utilising enzyme C-terminal" evidence="17">
    <location>
        <begin position="522"/>
        <end position="890"/>
    </location>
</feature>
<organism evidence="18 19">
    <name type="scientific">Heliomicrobium undosum</name>
    <dbReference type="NCBI Taxonomy" id="121734"/>
    <lineage>
        <taxon>Bacteria</taxon>
        <taxon>Bacillati</taxon>
        <taxon>Bacillota</taxon>
        <taxon>Clostridia</taxon>
        <taxon>Eubacteriales</taxon>
        <taxon>Heliobacteriaceae</taxon>
        <taxon>Heliomicrobium</taxon>
    </lineage>
</organism>
<dbReference type="Gene3D" id="1.10.189.10">
    <property type="entry name" value="Pyruvate Phosphate Dikinase, domain 2"/>
    <property type="match status" value="1"/>
</dbReference>
<dbReference type="InterPro" id="IPR018274">
    <property type="entry name" value="PEP_util_AS"/>
</dbReference>
<dbReference type="GO" id="GO:0005524">
    <property type="term" value="F:ATP binding"/>
    <property type="evidence" value="ECO:0007669"/>
    <property type="project" value="UniProtKB-UniRule"/>
</dbReference>
<evidence type="ECO:0000256" key="7">
    <source>
        <dbReference type="ARBA" id="ARBA00022741"/>
    </source>
</evidence>
<dbReference type="PROSITE" id="PS00370">
    <property type="entry name" value="PEP_ENZYMES_PHOS_SITE"/>
    <property type="match status" value="1"/>
</dbReference>
<keyword evidence="9" id="KW-0067">ATP-binding</keyword>
<feature type="binding site" evidence="13">
    <location>
        <position position="620"/>
    </location>
    <ligand>
        <name>substrate</name>
    </ligand>
</feature>
<feature type="domain" description="Pyruvate phosphate dikinase AMP/ATP-binding" evidence="16">
    <location>
        <begin position="304"/>
        <end position="356"/>
    </location>
</feature>
<evidence type="ECO:0000256" key="1">
    <source>
        <dbReference type="ARBA" id="ARBA00001946"/>
    </source>
</evidence>
<feature type="binding site" evidence="13">
    <location>
        <position position="786"/>
    </location>
    <ligand>
        <name>substrate</name>
    </ligand>
</feature>
<feature type="binding site" evidence="13">
    <location>
        <position position="788"/>
    </location>
    <ligand>
        <name>substrate</name>
    </ligand>
</feature>
<dbReference type="SUPFAM" id="SSF56059">
    <property type="entry name" value="Glutathione synthetase ATP-binding domain-like"/>
    <property type="match status" value="1"/>
</dbReference>
<evidence type="ECO:0000256" key="5">
    <source>
        <dbReference type="ARBA" id="ARBA00022679"/>
    </source>
</evidence>
<evidence type="ECO:0000256" key="9">
    <source>
        <dbReference type="ARBA" id="ARBA00022840"/>
    </source>
</evidence>
<dbReference type="AlphaFoldDB" id="A0A845KZV3"/>
<dbReference type="PANTHER" id="PTHR22931">
    <property type="entry name" value="PHOSPHOENOLPYRUVATE DIKINASE-RELATED"/>
    <property type="match status" value="1"/>
</dbReference>
<dbReference type="InterPro" id="IPR002192">
    <property type="entry name" value="PPDK_AMP/ATP-bd"/>
</dbReference>
<feature type="domain" description="Pyruvate phosphate dikinase AMP/ATP-binding" evidence="16">
    <location>
        <begin position="63"/>
        <end position="293"/>
    </location>
</feature>
<dbReference type="EC" id="2.7.9.1" evidence="3 11"/>
<keyword evidence="6 14" id="KW-0479">Metal-binding</keyword>
<dbReference type="SUPFAM" id="SSF51621">
    <property type="entry name" value="Phosphoenolpyruvate/pyruvate domain"/>
    <property type="match status" value="1"/>
</dbReference>
<dbReference type="InterPro" id="IPR036637">
    <property type="entry name" value="Phosphohistidine_dom_sf"/>
</dbReference>
<dbReference type="NCBIfam" id="TIGR01828">
    <property type="entry name" value="pyru_phos_dikin"/>
    <property type="match status" value="1"/>
</dbReference>
<dbReference type="Gene3D" id="3.30.470.20">
    <property type="entry name" value="ATP-grasp fold, B domain"/>
    <property type="match status" value="1"/>
</dbReference>
<dbReference type="GO" id="GO:0050242">
    <property type="term" value="F:pyruvate, phosphate dikinase activity"/>
    <property type="evidence" value="ECO:0007669"/>
    <property type="project" value="UniProtKB-UniRule"/>
</dbReference>
<evidence type="ECO:0000256" key="13">
    <source>
        <dbReference type="PIRSR" id="PIRSR000853-2"/>
    </source>
</evidence>
<dbReference type="Pfam" id="PF00391">
    <property type="entry name" value="PEP-utilizers"/>
    <property type="match status" value="1"/>
</dbReference>
<feature type="binding site" evidence="13">
    <location>
        <position position="764"/>
    </location>
    <ligand>
        <name>substrate</name>
    </ligand>
</feature>
<evidence type="ECO:0000256" key="2">
    <source>
        <dbReference type="ARBA" id="ARBA00007837"/>
    </source>
</evidence>
<dbReference type="Gene3D" id="1.20.80.30">
    <property type="match status" value="1"/>
</dbReference>
<keyword evidence="5 18" id="KW-0808">Transferase</keyword>
<evidence type="ECO:0000256" key="3">
    <source>
        <dbReference type="ARBA" id="ARBA00011994"/>
    </source>
</evidence>
<feature type="active site" description="Tele-phosphohistidine intermediate" evidence="12">
    <location>
        <position position="453"/>
    </location>
</feature>
<feature type="active site" description="Proton donor" evidence="12">
    <location>
        <position position="851"/>
    </location>
</feature>
<dbReference type="Gene3D" id="3.20.20.60">
    <property type="entry name" value="Phosphoenolpyruvate-binding domains"/>
    <property type="match status" value="1"/>
</dbReference>
<dbReference type="InterPro" id="IPR015813">
    <property type="entry name" value="Pyrv/PenolPyrv_kinase-like_dom"/>
</dbReference>
<comment type="catalytic activity">
    <reaction evidence="11">
        <text>pyruvate + phosphate + ATP = phosphoenolpyruvate + AMP + diphosphate + H(+)</text>
        <dbReference type="Rhea" id="RHEA:10756"/>
        <dbReference type="ChEBI" id="CHEBI:15361"/>
        <dbReference type="ChEBI" id="CHEBI:15378"/>
        <dbReference type="ChEBI" id="CHEBI:30616"/>
        <dbReference type="ChEBI" id="CHEBI:33019"/>
        <dbReference type="ChEBI" id="CHEBI:43474"/>
        <dbReference type="ChEBI" id="CHEBI:58702"/>
        <dbReference type="ChEBI" id="CHEBI:456215"/>
        <dbReference type="EC" id="2.7.9.1"/>
    </reaction>
</comment>
<evidence type="ECO:0000256" key="11">
    <source>
        <dbReference type="PIRNR" id="PIRNR000853"/>
    </source>
</evidence>
<comment type="caution">
    <text evidence="18">The sequence shown here is derived from an EMBL/GenBank/DDBJ whole genome shotgun (WGS) entry which is preliminary data.</text>
</comment>
<dbReference type="Gene3D" id="3.30.1490.20">
    <property type="entry name" value="ATP-grasp fold, A domain"/>
    <property type="match status" value="1"/>
</dbReference>
<dbReference type="OrthoDB" id="9765468at2"/>
<dbReference type="InterPro" id="IPR013815">
    <property type="entry name" value="ATP_grasp_subdomain_1"/>
</dbReference>
<evidence type="ECO:0000256" key="10">
    <source>
        <dbReference type="ARBA" id="ARBA00022842"/>
    </source>
</evidence>
<feature type="domain" description="Pyruvate phosphate dikinase AMP/ATP-binding" evidence="16">
    <location>
        <begin position="18"/>
        <end position="54"/>
    </location>
</feature>
<keyword evidence="7" id="KW-0547">Nucleotide-binding</keyword>
<keyword evidence="19" id="KW-1185">Reference proteome</keyword>